<evidence type="ECO:0000313" key="3">
    <source>
        <dbReference type="Proteomes" id="UP001295444"/>
    </source>
</evidence>
<name>A0AAD1TLT9_PELCU</name>
<evidence type="ECO:0000256" key="1">
    <source>
        <dbReference type="SAM" id="MobiDB-lite"/>
    </source>
</evidence>
<protein>
    <submittedName>
        <fullName evidence="2">Uncharacterized protein</fullName>
    </submittedName>
</protein>
<proteinExistence type="predicted"/>
<dbReference type="Proteomes" id="UP001295444">
    <property type="component" value="Unassembled WGS sequence"/>
</dbReference>
<sequence>MDGFLQTPADAREEAGGSKMAAASQPHGDPPTSTLEGIGEELRTIAASMATKADLWSSPPRSRTHCGLKWRDSERRYPHRGVVSRT</sequence>
<evidence type="ECO:0000313" key="2">
    <source>
        <dbReference type="EMBL" id="CAH2330226.1"/>
    </source>
</evidence>
<dbReference type="AlphaFoldDB" id="A0AAD1TLT9"/>
<feature type="region of interest" description="Disordered" evidence="1">
    <location>
        <begin position="1"/>
        <end position="36"/>
    </location>
</feature>
<keyword evidence="3" id="KW-1185">Reference proteome</keyword>
<organism evidence="2 3">
    <name type="scientific">Pelobates cultripes</name>
    <name type="common">Western spadefoot toad</name>
    <dbReference type="NCBI Taxonomy" id="61616"/>
    <lineage>
        <taxon>Eukaryota</taxon>
        <taxon>Metazoa</taxon>
        <taxon>Chordata</taxon>
        <taxon>Craniata</taxon>
        <taxon>Vertebrata</taxon>
        <taxon>Euteleostomi</taxon>
        <taxon>Amphibia</taxon>
        <taxon>Batrachia</taxon>
        <taxon>Anura</taxon>
        <taxon>Pelobatoidea</taxon>
        <taxon>Pelobatidae</taxon>
        <taxon>Pelobates</taxon>
    </lineage>
</organism>
<gene>
    <name evidence="2" type="ORF">PECUL_23A060874</name>
</gene>
<reference evidence="2" key="1">
    <citation type="submission" date="2022-03" db="EMBL/GenBank/DDBJ databases">
        <authorList>
            <person name="Alioto T."/>
            <person name="Alioto T."/>
            <person name="Gomez Garrido J."/>
        </authorList>
    </citation>
    <scope>NUCLEOTIDE SEQUENCE</scope>
</reference>
<accession>A0AAD1TLT9</accession>
<comment type="caution">
    <text evidence="2">The sequence shown here is derived from an EMBL/GenBank/DDBJ whole genome shotgun (WGS) entry which is preliminary data.</text>
</comment>
<dbReference type="EMBL" id="CAKOES020000362">
    <property type="protein sequence ID" value="CAH2330226.1"/>
    <property type="molecule type" value="Genomic_DNA"/>
</dbReference>